<dbReference type="PANTHER" id="PTHR11070:SF17">
    <property type="entry name" value="DNA HELICASE IV"/>
    <property type="match status" value="1"/>
</dbReference>
<dbReference type="GO" id="GO:0005524">
    <property type="term" value="F:ATP binding"/>
    <property type="evidence" value="ECO:0007669"/>
    <property type="project" value="InterPro"/>
</dbReference>
<comment type="caution">
    <text evidence="2">The sequence shown here is derived from an EMBL/GenBank/DDBJ whole genome shotgun (WGS) entry which is preliminary data.</text>
</comment>
<gene>
    <name evidence="2" type="primary">helD_1</name>
    <name evidence="2" type="ORF">DSM106044_02431</name>
</gene>
<dbReference type="PANTHER" id="PTHR11070">
    <property type="entry name" value="UVRD / RECB / PCRA DNA HELICASE FAMILY MEMBER"/>
    <property type="match status" value="1"/>
</dbReference>
<dbReference type="Gene3D" id="3.40.50.300">
    <property type="entry name" value="P-loop containing nucleotide triphosphate hydrolases"/>
    <property type="match status" value="3"/>
</dbReference>
<dbReference type="RefSeq" id="WP_052430945.1">
    <property type="nucleotide sequence ID" value="NZ_JBHTNY010000029.1"/>
</dbReference>
<dbReference type="STRING" id="180332.GCA_000797495_00130"/>
<reference evidence="2 3" key="1">
    <citation type="journal article" date="2019" name="Anaerobe">
        <title>Detection of Robinsoniella peoriensis in multiple bone samples of a trauma patient.</title>
        <authorList>
            <person name="Schrottner P."/>
            <person name="Hartwich K."/>
            <person name="Bunk B."/>
            <person name="Schober I."/>
            <person name="Helbig S."/>
            <person name="Rudolph W.W."/>
            <person name="Gunzer F."/>
        </authorList>
    </citation>
    <scope>NUCLEOTIDE SEQUENCE [LARGE SCALE GENOMIC DNA]</scope>
    <source>
        <strain evidence="2 3">DSM 106044</strain>
    </source>
</reference>
<keyword evidence="2" id="KW-0067">ATP-binding</keyword>
<feature type="domain" description="UvrD-like helicase C-terminal" evidence="1">
    <location>
        <begin position="620"/>
        <end position="668"/>
    </location>
</feature>
<dbReference type="EMBL" id="QGQD01000050">
    <property type="protein sequence ID" value="TLD00683.1"/>
    <property type="molecule type" value="Genomic_DNA"/>
</dbReference>
<accession>A0A4U8Q935</accession>
<dbReference type="GO" id="GO:0005829">
    <property type="term" value="C:cytosol"/>
    <property type="evidence" value="ECO:0007669"/>
    <property type="project" value="TreeGrafter"/>
</dbReference>
<dbReference type="InterPro" id="IPR027785">
    <property type="entry name" value="UvrD-like_helicase_C"/>
</dbReference>
<keyword evidence="3" id="KW-1185">Reference proteome</keyword>
<keyword evidence="2" id="KW-0547">Nucleotide-binding</keyword>
<dbReference type="InterPro" id="IPR027417">
    <property type="entry name" value="P-loop_NTPase"/>
</dbReference>
<dbReference type="Pfam" id="PF13538">
    <property type="entry name" value="UvrD_C_2"/>
    <property type="match status" value="1"/>
</dbReference>
<evidence type="ECO:0000259" key="1">
    <source>
        <dbReference type="Pfam" id="PF13538"/>
    </source>
</evidence>
<dbReference type="GO" id="GO:0043138">
    <property type="term" value="F:3'-5' DNA helicase activity"/>
    <property type="evidence" value="ECO:0007669"/>
    <property type="project" value="TreeGrafter"/>
</dbReference>
<dbReference type="SUPFAM" id="SSF52540">
    <property type="entry name" value="P-loop containing nucleoside triphosphate hydrolases"/>
    <property type="match status" value="1"/>
</dbReference>
<dbReference type="Proteomes" id="UP000306509">
    <property type="component" value="Unassembled WGS sequence"/>
</dbReference>
<evidence type="ECO:0000313" key="3">
    <source>
        <dbReference type="Proteomes" id="UP000306509"/>
    </source>
</evidence>
<protein>
    <submittedName>
        <fullName evidence="2">Helicase IV</fullName>
        <ecNumber evidence="2">3.6.4.12</ecNumber>
    </submittedName>
</protein>
<evidence type="ECO:0000313" key="2">
    <source>
        <dbReference type="EMBL" id="TLD00683.1"/>
    </source>
</evidence>
<dbReference type="AlphaFoldDB" id="A0A4U8Q935"/>
<dbReference type="GO" id="GO:0003677">
    <property type="term" value="F:DNA binding"/>
    <property type="evidence" value="ECO:0007669"/>
    <property type="project" value="InterPro"/>
</dbReference>
<keyword evidence="2" id="KW-0347">Helicase</keyword>
<organism evidence="2 3">
    <name type="scientific">Robinsoniella peoriensis</name>
    <dbReference type="NCBI Taxonomy" id="180332"/>
    <lineage>
        <taxon>Bacteria</taxon>
        <taxon>Bacillati</taxon>
        <taxon>Bacillota</taxon>
        <taxon>Clostridia</taxon>
        <taxon>Lachnospirales</taxon>
        <taxon>Lachnospiraceae</taxon>
        <taxon>Robinsoniella</taxon>
    </lineage>
</organism>
<name>A0A4U8Q935_9FIRM</name>
<proteinExistence type="predicted"/>
<dbReference type="GO" id="GO:0000725">
    <property type="term" value="P:recombinational repair"/>
    <property type="evidence" value="ECO:0007669"/>
    <property type="project" value="TreeGrafter"/>
</dbReference>
<dbReference type="InterPro" id="IPR000212">
    <property type="entry name" value="DNA_helicase_UvrD/REP"/>
</dbReference>
<dbReference type="EC" id="3.6.4.12" evidence="2"/>
<keyword evidence="2" id="KW-0378">Hydrolase</keyword>
<dbReference type="GO" id="GO:0016787">
    <property type="term" value="F:hydrolase activity"/>
    <property type="evidence" value="ECO:0007669"/>
    <property type="project" value="UniProtKB-KW"/>
</dbReference>
<sequence>MDQEQQHLQECTQIIKDNIALYEEQVQNSRRETDELYIAIQQGDTELYDQLIVSQDITTHAANSLRKNRAALEKPYFGRVDYEEIEFAKPESIYIGKNGISRNKTEIIIVDWRAPISSVYYENTLGRGKYHVPEVGDIEIDLKLKRTFDIVQGKLTGFYDSDVASNDELLVKYLAKNKDVVLGDIIATIQKEQNEIIRDTPFTDIIVQGVAGSGKTTVAMHRISYILYNYAHRFSPEEFCIIGSNDMLLSYITSGLPELDVSGIGQKRMDLFLIHLLDKDWKKKFKYITMKPQSAFKSKLDFIYRLGDYLKKIEYQSIPCKSIKDPALGVILSADGIRSALKLSRGLSLKQKLAQLNDRLKNRIRLLTDGPKKVYRSKKLSQYRNYFKWEAEAKTPLAIYINFLISYESDKNTLDVDSTLADIQNESFDIYDLAAMVFIRKRMTEAKASDEYGQIIIDEAQDFGPMIYYVLRNALPDCYFTIMGDVSQNINYTTGMNSWDELCNEVFDPEKEHFRILAKSYRNTIEISEYAGKVLDKASSGAYKIQPVIRHGSPVELYRCPPSEMAGQAVTIIKGIQERGFDTTAVICRTPEEAQNVEHLLAEQIAVEKGTEMNFQKGVMVLPIALTKGLEFDTVLLWNPDTENYQENEGDAKLLYVAITRALHELHILCHGELSDLFK</sequence>